<feature type="domain" description="ABM" evidence="1">
    <location>
        <begin position="3"/>
        <end position="67"/>
    </location>
</feature>
<dbReference type="EMBL" id="CAFBMK010000359">
    <property type="protein sequence ID" value="CAB4952444.1"/>
    <property type="molecule type" value="Genomic_DNA"/>
</dbReference>
<organism evidence="2">
    <name type="scientific">freshwater metagenome</name>
    <dbReference type="NCBI Taxonomy" id="449393"/>
    <lineage>
        <taxon>unclassified sequences</taxon>
        <taxon>metagenomes</taxon>
        <taxon>ecological metagenomes</taxon>
    </lineage>
</organism>
<reference evidence="2" key="1">
    <citation type="submission" date="2020-05" db="EMBL/GenBank/DDBJ databases">
        <authorList>
            <person name="Chiriac C."/>
            <person name="Salcher M."/>
            <person name="Ghai R."/>
            <person name="Kavagutti S V."/>
        </authorList>
    </citation>
    <scope>NUCLEOTIDE SEQUENCE</scope>
</reference>
<dbReference type="Pfam" id="PF03992">
    <property type="entry name" value="ABM"/>
    <property type="match status" value="1"/>
</dbReference>
<sequence length="98" mass="10526">MSVVALFDLHAAPGRADDIAAVLHRILVDTRAFDGNLEATVIRDADDPQHVSVLARWASLEHHEAYLAWRAGDGAVPELADLVDREPGGSRHVVDPGA</sequence>
<evidence type="ECO:0000313" key="2">
    <source>
        <dbReference type="EMBL" id="CAB4952444.1"/>
    </source>
</evidence>
<evidence type="ECO:0000259" key="1">
    <source>
        <dbReference type="Pfam" id="PF03992"/>
    </source>
</evidence>
<dbReference type="Gene3D" id="3.30.70.100">
    <property type="match status" value="1"/>
</dbReference>
<dbReference type="AlphaFoldDB" id="A0A6J7KEP1"/>
<protein>
    <submittedName>
        <fullName evidence="2">Unannotated protein</fullName>
    </submittedName>
</protein>
<dbReference type="InterPro" id="IPR011008">
    <property type="entry name" value="Dimeric_a/b-barrel"/>
</dbReference>
<accession>A0A6J7KEP1</accession>
<dbReference type="SUPFAM" id="SSF54909">
    <property type="entry name" value="Dimeric alpha+beta barrel"/>
    <property type="match status" value="1"/>
</dbReference>
<gene>
    <name evidence="2" type="ORF">UFOPK3564_03568</name>
</gene>
<name>A0A6J7KEP1_9ZZZZ</name>
<dbReference type="InterPro" id="IPR007138">
    <property type="entry name" value="ABM_dom"/>
</dbReference>
<proteinExistence type="predicted"/>